<evidence type="ECO:0000313" key="3">
    <source>
        <dbReference type="EMBL" id="MBN9645051.1"/>
    </source>
</evidence>
<evidence type="ECO:0000259" key="2">
    <source>
        <dbReference type="Pfam" id="PF07669"/>
    </source>
</evidence>
<dbReference type="InterPro" id="IPR029063">
    <property type="entry name" value="SAM-dependent_MTases_sf"/>
</dbReference>
<organism evidence="3 4">
    <name type="scientific">Corynebacterium mendelii</name>
    <dbReference type="NCBI Taxonomy" id="2765362"/>
    <lineage>
        <taxon>Bacteria</taxon>
        <taxon>Bacillati</taxon>
        <taxon>Actinomycetota</taxon>
        <taxon>Actinomycetes</taxon>
        <taxon>Mycobacteriales</taxon>
        <taxon>Corynebacteriaceae</taxon>
        <taxon>Corynebacterium</taxon>
    </lineage>
</organism>
<name>A0A939IW93_9CORY</name>
<dbReference type="AlphaFoldDB" id="A0A939IW93"/>
<dbReference type="RefSeq" id="WP_377769052.1">
    <property type="nucleotide sequence ID" value="NZ_JBHUKW010000004.1"/>
</dbReference>
<comment type="caution">
    <text evidence="3">The sequence shown here is derived from an EMBL/GenBank/DDBJ whole genome shotgun (WGS) entry which is preliminary data.</text>
</comment>
<dbReference type="Proteomes" id="UP000664332">
    <property type="component" value="Unassembled WGS sequence"/>
</dbReference>
<gene>
    <name evidence="3" type="ORF">JZY06_10595</name>
</gene>
<feature type="region of interest" description="Disordered" evidence="1">
    <location>
        <begin position="601"/>
        <end position="621"/>
    </location>
</feature>
<accession>A0A939IW93</accession>
<proteinExistence type="predicted"/>
<dbReference type="Gene3D" id="3.40.50.150">
    <property type="entry name" value="Vaccinia Virus protein VP39"/>
    <property type="match status" value="1"/>
</dbReference>
<dbReference type="Pfam" id="PF07669">
    <property type="entry name" value="Eco57I"/>
    <property type="match status" value="1"/>
</dbReference>
<feature type="domain" description="Type II methyltransferase M.TaqI-like" evidence="2">
    <location>
        <begin position="251"/>
        <end position="331"/>
    </location>
</feature>
<protein>
    <submittedName>
        <fullName evidence="3">Eco57I restriction-modification methylase domain-containing protein</fullName>
    </submittedName>
</protein>
<dbReference type="GO" id="GO:0032259">
    <property type="term" value="P:methylation"/>
    <property type="evidence" value="ECO:0007669"/>
    <property type="project" value="UniProtKB-KW"/>
</dbReference>
<evidence type="ECO:0000256" key="1">
    <source>
        <dbReference type="SAM" id="MobiDB-lite"/>
    </source>
</evidence>
<dbReference type="SUPFAM" id="SSF53335">
    <property type="entry name" value="S-adenosyl-L-methionine-dependent methyltransferases"/>
    <property type="match status" value="1"/>
</dbReference>
<keyword evidence="4" id="KW-1185">Reference proteome</keyword>
<sequence>MTPPPPATAPAAGLSDRVLAQLVADHTTGRPIVWGAGAATAGYRAGDPVTVAAARGIVPRAEKHRRLKTGRTKQSAEVFTPRWVVNRQLDLVDKQWAQTAAAHHGRDRAESYLHAHWVEITCGEGPYLVGRSDAVTGDAVPVEQRAGILDRKLRLVASVPHTPAEFFRLVCTAVSTCHGFDINGDSLLLARVNMLAGAAEWIDHVLGTAPTEDQLVTLAGMISRNLVQTNVLDNPGWRPTDRRGKPVAVAAVVGNPPYQKADNDSGKGSAQPLYQRFFSWAQENLRPQIISLITPSVWFAGGKGLDGFRTHMTTTPHLVCLTHVTTSGEVFGEVNLRGGVSWFVCDLTHDNRGRGVDTTIISHGRVVTSGTVANPGLLPGLFIADHLAADLVDRLLRAGAITADGAGSFADLVSVRNPFGLATTFTRGRHFSPTANGLADPVRIIASHGHSGWAERRTVTRHPGWIDRWKVLTPFANNVGTSLADDNINTLLAAPGSAATETYLVIGAGLDADETMCGNIRKYLATRFVRFLVSAAKANHNGTRKTYRLVPLQDFRPDSLIDWRTSVDGIDRQLADVYCLTGKERDHINRMIKPCQYERATAGGSGTAVSTPPTMPPRRRR</sequence>
<evidence type="ECO:0000313" key="4">
    <source>
        <dbReference type="Proteomes" id="UP000664332"/>
    </source>
</evidence>
<dbReference type="EMBL" id="JAFLEQ010000017">
    <property type="protein sequence ID" value="MBN9645051.1"/>
    <property type="molecule type" value="Genomic_DNA"/>
</dbReference>
<dbReference type="GO" id="GO:0009007">
    <property type="term" value="F:site-specific DNA-methyltransferase (adenine-specific) activity"/>
    <property type="evidence" value="ECO:0007669"/>
    <property type="project" value="UniProtKB-EC"/>
</dbReference>
<dbReference type="GO" id="GO:0006304">
    <property type="term" value="P:DNA modification"/>
    <property type="evidence" value="ECO:0007669"/>
    <property type="project" value="InterPro"/>
</dbReference>
<reference evidence="3" key="1">
    <citation type="submission" date="2021-03" db="EMBL/GenBank/DDBJ databases">
        <authorList>
            <person name="Sun Q."/>
        </authorList>
    </citation>
    <scope>NUCLEOTIDE SEQUENCE</scope>
    <source>
        <strain evidence="3">CCM 8862</strain>
    </source>
</reference>
<keyword evidence="3" id="KW-0808">Transferase</keyword>
<dbReference type="InterPro" id="IPR011639">
    <property type="entry name" value="MethylTrfase_TaqI-like_dom"/>
</dbReference>
<keyword evidence="3" id="KW-0489">Methyltransferase</keyword>